<keyword evidence="3" id="KW-1133">Transmembrane helix</keyword>
<proteinExistence type="predicted"/>
<feature type="transmembrane region" description="Helical" evidence="3">
    <location>
        <begin position="467"/>
        <end position="490"/>
    </location>
</feature>
<dbReference type="AlphaFoldDB" id="A0A0V0QCL2"/>
<feature type="transmembrane region" description="Helical" evidence="3">
    <location>
        <begin position="28"/>
        <end position="56"/>
    </location>
</feature>
<feature type="region of interest" description="Disordered" evidence="2">
    <location>
        <begin position="561"/>
        <end position="585"/>
    </location>
</feature>
<keyword evidence="3" id="KW-0812">Transmembrane</keyword>
<dbReference type="InParanoid" id="A0A0V0QCL2"/>
<dbReference type="OrthoDB" id="10686732at2759"/>
<dbReference type="EMBL" id="LDAU01000203">
    <property type="protein sequence ID" value="KRW99871.1"/>
    <property type="molecule type" value="Genomic_DNA"/>
</dbReference>
<dbReference type="Proteomes" id="UP000054937">
    <property type="component" value="Unassembled WGS sequence"/>
</dbReference>
<evidence type="ECO:0000256" key="1">
    <source>
        <dbReference type="SAM" id="Coils"/>
    </source>
</evidence>
<evidence type="ECO:0000256" key="3">
    <source>
        <dbReference type="SAM" id="Phobius"/>
    </source>
</evidence>
<reference evidence="4 5" key="1">
    <citation type="journal article" date="2015" name="Sci. Rep.">
        <title>Genome of the facultative scuticociliatosis pathogen Pseudocohnilembus persalinus provides insight into its virulence through horizontal gene transfer.</title>
        <authorList>
            <person name="Xiong J."/>
            <person name="Wang G."/>
            <person name="Cheng J."/>
            <person name="Tian M."/>
            <person name="Pan X."/>
            <person name="Warren A."/>
            <person name="Jiang C."/>
            <person name="Yuan D."/>
            <person name="Miao W."/>
        </authorList>
    </citation>
    <scope>NUCLEOTIDE SEQUENCE [LARGE SCALE GENOMIC DNA]</scope>
    <source>
        <strain evidence="4">36N120E</strain>
    </source>
</reference>
<feature type="coiled-coil region" evidence="1">
    <location>
        <begin position="352"/>
        <end position="386"/>
    </location>
</feature>
<protein>
    <recommendedName>
        <fullName evidence="6">Transmembrane protein</fullName>
    </recommendedName>
</protein>
<name>A0A0V0QCL2_PSEPJ</name>
<evidence type="ECO:0008006" key="6">
    <source>
        <dbReference type="Google" id="ProtNLM"/>
    </source>
</evidence>
<keyword evidence="3" id="KW-0472">Membrane</keyword>
<sequence length="585" mass="71095">MFTFFFNFIHKRTVQIYNYLDHLGVLKFLFFIIAKLITFTICLTIATQIYAITYYLMIPQMNQKLELYFQQKPGNQNFFTFYFNQQSIKKNTHLGLDDLQHTIFPEYQQNYQQELQNQQKIQSEHNQQQQQNTNQQFQQSSNQQFFQKNEQQLNLSNDLKISNYFCDLKETEIFSEYGLSTESICDLHIYNQKNNIYFQPEFYTVYLNLDIMNHINAFTSQQNNKNHIKNQQNLNHQNQNDQQQQYQQIQYEHLNPYSNYQQYLVLKTHIIYGNGQHITQKKILHPKLNLKTKQFSEKIIDYAKDLILKDYLNIHLEQPTISLQETIYERLPNHILDIKGVIIEILTDLGEKHEQNLLLQQKQQQQQQQQQEKQQQQKQNQNQNKHFYNHEYLKLQNLIEDSINNSYQQQQQQFIQQQQQQQSIQQQQFIQQQQQQQQFQTAPLVINAGQLQFLPYLTGIRYFMYHWFFLFSATFILGITLYLFLVYYVAKNVFFYFYKKYTERQMLEQVHRQGSEDDNKKNFINQQKQYQQQILNDKSKSFNEKVDQIDKDLLNIREQQMKKKKQNSSEVQIQKNENNQKIKNE</sequence>
<evidence type="ECO:0000256" key="2">
    <source>
        <dbReference type="SAM" id="MobiDB-lite"/>
    </source>
</evidence>
<keyword evidence="5" id="KW-1185">Reference proteome</keyword>
<evidence type="ECO:0000313" key="4">
    <source>
        <dbReference type="EMBL" id="KRW99871.1"/>
    </source>
</evidence>
<organism evidence="4 5">
    <name type="scientific">Pseudocohnilembus persalinus</name>
    <name type="common">Ciliate</name>
    <dbReference type="NCBI Taxonomy" id="266149"/>
    <lineage>
        <taxon>Eukaryota</taxon>
        <taxon>Sar</taxon>
        <taxon>Alveolata</taxon>
        <taxon>Ciliophora</taxon>
        <taxon>Intramacronucleata</taxon>
        <taxon>Oligohymenophorea</taxon>
        <taxon>Scuticociliatia</taxon>
        <taxon>Philasterida</taxon>
        <taxon>Pseudocohnilembidae</taxon>
        <taxon>Pseudocohnilembus</taxon>
    </lineage>
</organism>
<gene>
    <name evidence="4" type="ORF">PPERSA_10990</name>
</gene>
<feature type="region of interest" description="Disordered" evidence="2">
    <location>
        <begin position="116"/>
        <end position="143"/>
    </location>
</feature>
<accession>A0A0V0QCL2</accession>
<evidence type="ECO:0000313" key="5">
    <source>
        <dbReference type="Proteomes" id="UP000054937"/>
    </source>
</evidence>
<comment type="caution">
    <text evidence="4">The sequence shown here is derived from an EMBL/GenBank/DDBJ whole genome shotgun (WGS) entry which is preliminary data.</text>
</comment>
<keyword evidence="1" id="KW-0175">Coiled coil</keyword>